<evidence type="ECO:0000313" key="3">
    <source>
        <dbReference type="Proteomes" id="UP000033203"/>
    </source>
</evidence>
<gene>
    <name evidence="2" type="ORF">SR41_12860</name>
</gene>
<evidence type="ECO:0000256" key="1">
    <source>
        <dbReference type="SAM" id="SignalP"/>
    </source>
</evidence>
<dbReference type="AlphaFoldDB" id="A0A0D1MGM2"/>
<comment type="caution">
    <text evidence="2">The sequence shown here is derived from an EMBL/GenBank/DDBJ whole genome shotgun (WGS) entry which is preliminary data.</text>
</comment>
<dbReference type="Proteomes" id="UP000033203">
    <property type="component" value="Unassembled WGS sequence"/>
</dbReference>
<feature type="signal peptide" evidence="1">
    <location>
        <begin position="1"/>
        <end position="21"/>
    </location>
</feature>
<feature type="chain" id="PRO_5002248528" description="Lipoprotein" evidence="1">
    <location>
        <begin position="22"/>
        <end position="87"/>
    </location>
</feature>
<sequence>MKRIGTLAIVAIVACTAPAVAQSADSQAKPAEKKTCRRLTPTGSFMATRVCNTEAGWRQFDGITQQGVSDFRRSLNMSATNERAGEK</sequence>
<dbReference type="PATRIC" id="fig|1549858.7.peg.3433"/>
<reference evidence="2 3" key="1">
    <citation type="submission" date="2015-01" db="EMBL/GenBank/DDBJ databases">
        <title>Genome of Sphingomonas taxi strain 30a.</title>
        <authorList>
            <person name="Eevers N."/>
            <person name="Van Hamme J."/>
            <person name="Bottos E."/>
            <person name="Weyens N."/>
            <person name="Vangronsveld J."/>
        </authorList>
    </citation>
    <scope>NUCLEOTIDE SEQUENCE [LARGE SCALE GENOMIC DNA]</scope>
    <source>
        <strain evidence="2 3">30a</strain>
    </source>
</reference>
<dbReference type="PROSITE" id="PS51257">
    <property type="entry name" value="PROKAR_LIPOPROTEIN"/>
    <property type="match status" value="1"/>
</dbReference>
<protein>
    <recommendedName>
        <fullName evidence="4">Lipoprotein</fullName>
    </recommendedName>
</protein>
<evidence type="ECO:0000313" key="2">
    <source>
        <dbReference type="EMBL" id="KIU26776.1"/>
    </source>
</evidence>
<keyword evidence="1" id="KW-0732">Signal</keyword>
<name>A0A0D1MGM2_9SPHN</name>
<dbReference type="EMBL" id="JXTP01000061">
    <property type="protein sequence ID" value="KIU26776.1"/>
    <property type="molecule type" value="Genomic_DNA"/>
</dbReference>
<evidence type="ECO:0008006" key="4">
    <source>
        <dbReference type="Google" id="ProtNLM"/>
    </source>
</evidence>
<organism evidence="2 3">
    <name type="scientific">Sphingomonas melonis</name>
    <dbReference type="NCBI Taxonomy" id="152682"/>
    <lineage>
        <taxon>Bacteria</taxon>
        <taxon>Pseudomonadati</taxon>
        <taxon>Pseudomonadota</taxon>
        <taxon>Alphaproteobacteria</taxon>
        <taxon>Sphingomonadales</taxon>
        <taxon>Sphingomonadaceae</taxon>
        <taxon>Sphingomonas</taxon>
    </lineage>
</organism>
<proteinExistence type="predicted"/>
<accession>A0A0D1MGM2</accession>